<evidence type="ECO:0000313" key="1">
    <source>
        <dbReference type="EMBL" id="MPC85884.1"/>
    </source>
</evidence>
<sequence length="110" mass="12753">MNHETPLKGLKTFARGSPRQRYLWRFASASWGDLKRYYADFPWNDYCFRVRDSSLCAEPTTEVIVSGMEAYIPHSFSQPKPSKSWFNSAYSRVIHDRDGCPQKVLEPSIS</sequence>
<dbReference type="Proteomes" id="UP000324222">
    <property type="component" value="Unassembled WGS sequence"/>
</dbReference>
<protein>
    <submittedName>
        <fullName evidence="1">Uncharacterized protein</fullName>
    </submittedName>
</protein>
<name>A0A5B7J090_PORTR</name>
<dbReference type="EMBL" id="VSRR010069877">
    <property type="protein sequence ID" value="MPC85884.1"/>
    <property type="molecule type" value="Genomic_DNA"/>
</dbReference>
<gene>
    <name evidence="1" type="ORF">E2C01_080683</name>
</gene>
<keyword evidence="2" id="KW-1185">Reference proteome</keyword>
<evidence type="ECO:0000313" key="2">
    <source>
        <dbReference type="Proteomes" id="UP000324222"/>
    </source>
</evidence>
<organism evidence="1 2">
    <name type="scientific">Portunus trituberculatus</name>
    <name type="common">Swimming crab</name>
    <name type="synonym">Neptunus trituberculatus</name>
    <dbReference type="NCBI Taxonomy" id="210409"/>
    <lineage>
        <taxon>Eukaryota</taxon>
        <taxon>Metazoa</taxon>
        <taxon>Ecdysozoa</taxon>
        <taxon>Arthropoda</taxon>
        <taxon>Crustacea</taxon>
        <taxon>Multicrustacea</taxon>
        <taxon>Malacostraca</taxon>
        <taxon>Eumalacostraca</taxon>
        <taxon>Eucarida</taxon>
        <taxon>Decapoda</taxon>
        <taxon>Pleocyemata</taxon>
        <taxon>Brachyura</taxon>
        <taxon>Eubrachyura</taxon>
        <taxon>Portunoidea</taxon>
        <taxon>Portunidae</taxon>
        <taxon>Portuninae</taxon>
        <taxon>Portunus</taxon>
    </lineage>
</organism>
<reference evidence="1 2" key="1">
    <citation type="submission" date="2019-05" db="EMBL/GenBank/DDBJ databases">
        <title>Another draft genome of Portunus trituberculatus and its Hox gene families provides insights of decapod evolution.</title>
        <authorList>
            <person name="Jeong J.-H."/>
            <person name="Song I."/>
            <person name="Kim S."/>
            <person name="Choi T."/>
            <person name="Kim D."/>
            <person name="Ryu S."/>
            <person name="Kim W."/>
        </authorList>
    </citation>
    <scope>NUCLEOTIDE SEQUENCE [LARGE SCALE GENOMIC DNA]</scope>
    <source>
        <tissue evidence="1">Muscle</tissue>
    </source>
</reference>
<accession>A0A5B7J090</accession>
<proteinExistence type="predicted"/>
<comment type="caution">
    <text evidence="1">The sequence shown here is derived from an EMBL/GenBank/DDBJ whole genome shotgun (WGS) entry which is preliminary data.</text>
</comment>
<dbReference type="AlphaFoldDB" id="A0A5B7J090"/>